<dbReference type="EMBL" id="FMXA01000005">
    <property type="protein sequence ID" value="SDA42478.1"/>
    <property type="molecule type" value="Genomic_DNA"/>
</dbReference>
<comment type="subunit">
    <text evidence="3">Monomer.</text>
</comment>
<evidence type="ECO:0000313" key="13">
    <source>
        <dbReference type="EMBL" id="SDA42478.1"/>
    </source>
</evidence>
<evidence type="ECO:0000313" key="14">
    <source>
        <dbReference type="Proteomes" id="UP000199689"/>
    </source>
</evidence>
<evidence type="ECO:0000256" key="8">
    <source>
        <dbReference type="ARBA" id="ARBA00031828"/>
    </source>
</evidence>
<feature type="binding site" evidence="12">
    <location>
        <position position="15"/>
    </location>
    <ligand>
        <name>Mg(2+)</name>
        <dbReference type="ChEBI" id="CHEBI:18420"/>
    </ligand>
</feature>
<dbReference type="PIRSF" id="PIRSF004682">
    <property type="entry name" value="GmhB"/>
    <property type="match status" value="1"/>
</dbReference>
<feature type="site" description="Contributes to substrate recognition" evidence="11">
    <location>
        <position position="107"/>
    </location>
</feature>
<reference evidence="13 14" key="1">
    <citation type="submission" date="2016-10" db="EMBL/GenBank/DDBJ databases">
        <authorList>
            <person name="de Groot N.N."/>
        </authorList>
    </citation>
    <scope>NUCLEOTIDE SEQUENCE [LARGE SCALE GENOMIC DNA]</scope>
    <source>
        <strain evidence="13 14">DSM 15230</strain>
    </source>
</reference>
<dbReference type="InterPro" id="IPR023214">
    <property type="entry name" value="HAD_sf"/>
</dbReference>
<dbReference type="GO" id="GO:0016791">
    <property type="term" value="F:phosphatase activity"/>
    <property type="evidence" value="ECO:0007669"/>
    <property type="project" value="InterPro"/>
</dbReference>
<evidence type="ECO:0000256" key="5">
    <source>
        <dbReference type="ARBA" id="ARBA00022723"/>
    </source>
</evidence>
<evidence type="ECO:0000256" key="3">
    <source>
        <dbReference type="ARBA" id="ARBA00011245"/>
    </source>
</evidence>
<feature type="binding site" evidence="12">
    <location>
        <position position="133"/>
    </location>
    <ligand>
        <name>Mg(2+)</name>
        <dbReference type="ChEBI" id="CHEBI:18420"/>
    </ligand>
</feature>
<evidence type="ECO:0000256" key="11">
    <source>
        <dbReference type="PIRSR" id="PIRSR004682-3"/>
    </source>
</evidence>
<dbReference type="InterPro" id="IPR013954">
    <property type="entry name" value="PNK3P"/>
</dbReference>
<evidence type="ECO:0000256" key="6">
    <source>
        <dbReference type="ARBA" id="ARBA00022801"/>
    </source>
</evidence>
<feature type="binding site" evidence="12">
    <location>
        <position position="99"/>
    </location>
    <ligand>
        <name>Zn(2+)</name>
        <dbReference type="ChEBI" id="CHEBI:29105"/>
    </ligand>
</feature>
<evidence type="ECO:0000256" key="9">
    <source>
        <dbReference type="PIRNR" id="PIRNR004682"/>
    </source>
</evidence>
<feature type="binding site" evidence="12">
    <location>
        <position position="13"/>
    </location>
    <ligand>
        <name>Mg(2+)</name>
        <dbReference type="ChEBI" id="CHEBI:18420"/>
    </ligand>
</feature>
<feature type="active site" description="Proton donor" evidence="10">
    <location>
        <position position="15"/>
    </location>
</feature>
<dbReference type="PANTHER" id="PTHR42891:SF1">
    <property type="entry name" value="D-GLYCERO-BETA-D-MANNO-HEPTOSE-1,7-BISPHOSPHATE 7-PHOSPHATASE"/>
    <property type="match status" value="1"/>
</dbReference>
<sequence length="182" mass="20768">MSTIKTFKVIFLDRDGVINKKAPEGDYIKNWEEFHFLEKVPEAIHIFNDLGFKIVVVSNQRGIAKRLMTMSDVNYIHEQINKQISAYKAHIDAFFVCPHEKGTCHCRKPEIGLFLQAAKLFPVDKLHSFMMGDSITDIEAGHKFGIKSVAIGNFLKKADFYFPDLYQAAKYIMNSGSSYGNH</sequence>
<dbReference type="InterPro" id="IPR036412">
    <property type="entry name" value="HAD-like_sf"/>
</dbReference>
<dbReference type="GO" id="GO:0046872">
    <property type="term" value="F:metal ion binding"/>
    <property type="evidence" value="ECO:0007669"/>
    <property type="project" value="UniProtKB-KW"/>
</dbReference>
<accession>A0A1G5VA16</accession>
<dbReference type="PANTHER" id="PTHR42891">
    <property type="entry name" value="D-GLYCERO-BETA-D-MANNO-HEPTOSE-1,7-BISPHOSPHATE 7-PHOSPHATASE"/>
    <property type="match status" value="1"/>
</dbReference>
<dbReference type="InterPro" id="IPR006549">
    <property type="entry name" value="HAD-SF_hydro_IIIA"/>
</dbReference>
<feature type="active site" description="Proton donor" evidence="10">
    <location>
        <position position="13"/>
    </location>
</feature>
<dbReference type="AlphaFoldDB" id="A0A1G5VA16"/>
<dbReference type="NCBIfam" id="TIGR01656">
    <property type="entry name" value="Histidinol-ppas"/>
    <property type="match status" value="1"/>
</dbReference>
<comment type="cofactor">
    <cofactor evidence="1 12">
        <name>Mg(2+)</name>
        <dbReference type="ChEBI" id="CHEBI:18420"/>
    </cofactor>
</comment>
<dbReference type="NCBIfam" id="TIGR01662">
    <property type="entry name" value="HAD-SF-IIIA"/>
    <property type="match status" value="1"/>
</dbReference>
<dbReference type="GeneID" id="87755536"/>
<dbReference type="GO" id="GO:0005737">
    <property type="term" value="C:cytoplasm"/>
    <property type="evidence" value="ECO:0007669"/>
    <property type="project" value="UniProtKB-SubCell"/>
</dbReference>
<comment type="subcellular location">
    <subcellularLocation>
        <location evidence="2 9">Cytoplasm</location>
    </subcellularLocation>
</comment>
<dbReference type="SUPFAM" id="SSF56784">
    <property type="entry name" value="HAD-like"/>
    <property type="match status" value="1"/>
</dbReference>
<dbReference type="STRING" id="209880.SAMN02910343_00493"/>
<comment type="similarity">
    <text evidence="9">Belongs to the gmhB family.</text>
</comment>
<comment type="cofactor">
    <cofactor evidence="12">
        <name>Zn(2+)</name>
        <dbReference type="ChEBI" id="CHEBI:29105"/>
    </cofactor>
</comment>
<keyword evidence="12" id="KW-0460">Magnesium</keyword>
<dbReference type="InterPro" id="IPR006543">
    <property type="entry name" value="Histidinol-phos"/>
</dbReference>
<dbReference type="OrthoDB" id="9801899at2"/>
<keyword evidence="14" id="KW-1185">Reference proteome</keyword>
<evidence type="ECO:0000256" key="1">
    <source>
        <dbReference type="ARBA" id="ARBA00001946"/>
    </source>
</evidence>
<feature type="site" description="Stabilizes the phosphoryl group" evidence="11">
    <location>
        <position position="108"/>
    </location>
</feature>
<gene>
    <name evidence="13" type="ORF">SAMN02910343_00493</name>
</gene>
<keyword evidence="5 12" id="KW-0479">Metal-binding</keyword>
<dbReference type="RefSeq" id="WP_091363475.1">
    <property type="nucleotide sequence ID" value="NZ_FMXA01000005.1"/>
</dbReference>
<evidence type="ECO:0000256" key="4">
    <source>
        <dbReference type="ARBA" id="ARBA00022490"/>
    </source>
</evidence>
<name>A0A1G5VA16_9FIRM</name>
<proteinExistence type="inferred from homology"/>
<keyword evidence="7 9" id="KW-0119">Carbohydrate metabolism</keyword>
<evidence type="ECO:0000256" key="7">
    <source>
        <dbReference type="ARBA" id="ARBA00023277"/>
    </source>
</evidence>
<keyword evidence="12" id="KW-0862">Zinc</keyword>
<dbReference type="GO" id="GO:0005975">
    <property type="term" value="P:carbohydrate metabolic process"/>
    <property type="evidence" value="ECO:0007669"/>
    <property type="project" value="InterPro"/>
</dbReference>
<keyword evidence="4 9" id="KW-0963">Cytoplasm</keyword>
<keyword evidence="6 9" id="KW-0378">Hydrolase</keyword>
<dbReference type="Gene3D" id="3.40.50.1000">
    <property type="entry name" value="HAD superfamily/HAD-like"/>
    <property type="match status" value="1"/>
</dbReference>
<evidence type="ECO:0000256" key="12">
    <source>
        <dbReference type="PIRSR" id="PIRSR004682-4"/>
    </source>
</evidence>
<feature type="binding site" evidence="12">
    <location>
        <position position="97"/>
    </location>
    <ligand>
        <name>Zn(2+)</name>
        <dbReference type="ChEBI" id="CHEBI:29105"/>
    </ligand>
</feature>
<dbReference type="EC" id="3.1.3.-" evidence="9"/>
<protein>
    <recommendedName>
        <fullName evidence="8 9">D,D-heptose 1,7-bisphosphate phosphatase</fullName>
        <ecNumber evidence="9">3.1.3.-</ecNumber>
    </recommendedName>
</protein>
<feature type="site" description="Stabilizes the phosphoryl group" evidence="11">
    <location>
        <position position="58"/>
    </location>
</feature>
<evidence type="ECO:0000256" key="2">
    <source>
        <dbReference type="ARBA" id="ARBA00004496"/>
    </source>
</evidence>
<dbReference type="Pfam" id="PF08645">
    <property type="entry name" value="PNK3P"/>
    <property type="match status" value="1"/>
</dbReference>
<feature type="binding site" evidence="12">
    <location>
        <position position="106"/>
    </location>
    <ligand>
        <name>Zn(2+)</name>
        <dbReference type="ChEBI" id="CHEBI:29105"/>
    </ligand>
</feature>
<dbReference type="Proteomes" id="UP000199689">
    <property type="component" value="Unassembled WGS sequence"/>
</dbReference>
<feature type="binding site" evidence="12">
    <location>
        <position position="104"/>
    </location>
    <ligand>
        <name>Zn(2+)</name>
        <dbReference type="ChEBI" id="CHEBI:29105"/>
    </ligand>
</feature>
<dbReference type="CDD" id="cd07503">
    <property type="entry name" value="HAD_HisB-N"/>
    <property type="match status" value="1"/>
</dbReference>
<organism evidence="13 14">
    <name type="scientific">Allisonella histaminiformans</name>
    <dbReference type="NCBI Taxonomy" id="209880"/>
    <lineage>
        <taxon>Bacteria</taxon>
        <taxon>Bacillati</taxon>
        <taxon>Bacillota</taxon>
        <taxon>Negativicutes</taxon>
        <taxon>Veillonellales</taxon>
        <taxon>Veillonellaceae</taxon>
        <taxon>Allisonella</taxon>
    </lineage>
</organism>
<evidence type="ECO:0000256" key="10">
    <source>
        <dbReference type="PIRSR" id="PIRSR004682-1"/>
    </source>
</evidence>
<dbReference type="InterPro" id="IPR004446">
    <property type="entry name" value="Heptose_bisP_phosphatase"/>
</dbReference>